<keyword evidence="2" id="KW-1185">Reference proteome</keyword>
<reference evidence="1 2" key="1">
    <citation type="journal article" date="2023" name="Mol. Biol. Evol.">
        <title>Genomics of Secondarily Temperate Adaptation in the Only Non-Antarctic Icefish.</title>
        <authorList>
            <person name="Rivera-Colon A.G."/>
            <person name="Rayamajhi N."/>
            <person name="Minhas B.F."/>
            <person name="Madrigal G."/>
            <person name="Bilyk K.T."/>
            <person name="Yoon V."/>
            <person name="Hune M."/>
            <person name="Gregory S."/>
            <person name="Cheng C.H.C."/>
            <person name="Catchen J.M."/>
        </authorList>
    </citation>
    <scope>NUCLEOTIDE SEQUENCE [LARGE SCALE GENOMIC DNA]</scope>
    <source>
        <strain evidence="1">JC2023a</strain>
    </source>
</reference>
<comment type="caution">
    <text evidence="1">The sequence shown here is derived from an EMBL/GenBank/DDBJ whole genome shotgun (WGS) entry which is preliminary data.</text>
</comment>
<evidence type="ECO:0000313" key="1">
    <source>
        <dbReference type="EMBL" id="KAK5897546.1"/>
    </source>
</evidence>
<protein>
    <submittedName>
        <fullName evidence="1">Uncharacterized protein</fullName>
    </submittedName>
</protein>
<sequence>MCIRPSSGVQLRFHSHTGFLSRFHLENRAIVPCLVGVMDYLHFCLTSALPLPTSSCYCLVQWPPINHTVL</sequence>
<dbReference type="Proteomes" id="UP001335648">
    <property type="component" value="Unassembled WGS sequence"/>
</dbReference>
<gene>
    <name evidence="1" type="ORF">CesoFtcFv8_010600</name>
</gene>
<dbReference type="AlphaFoldDB" id="A0AAN8GZW8"/>
<evidence type="ECO:0000313" key="2">
    <source>
        <dbReference type="Proteomes" id="UP001335648"/>
    </source>
</evidence>
<accession>A0AAN8GZW8</accession>
<dbReference type="EMBL" id="JAULUE010002053">
    <property type="protein sequence ID" value="KAK5897546.1"/>
    <property type="molecule type" value="Genomic_DNA"/>
</dbReference>
<proteinExistence type="predicted"/>
<organism evidence="1 2">
    <name type="scientific">Champsocephalus esox</name>
    <name type="common">pike icefish</name>
    <dbReference type="NCBI Taxonomy" id="159716"/>
    <lineage>
        <taxon>Eukaryota</taxon>
        <taxon>Metazoa</taxon>
        <taxon>Chordata</taxon>
        <taxon>Craniata</taxon>
        <taxon>Vertebrata</taxon>
        <taxon>Euteleostomi</taxon>
        <taxon>Actinopterygii</taxon>
        <taxon>Neopterygii</taxon>
        <taxon>Teleostei</taxon>
        <taxon>Neoteleostei</taxon>
        <taxon>Acanthomorphata</taxon>
        <taxon>Eupercaria</taxon>
        <taxon>Perciformes</taxon>
        <taxon>Notothenioidei</taxon>
        <taxon>Channichthyidae</taxon>
        <taxon>Champsocephalus</taxon>
    </lineage>
</organism>
<name>A0AAN8GZW8_9TELE</name>